<dbReference type="SUPFAM" id="SSF143422">
    <property type="entry name" value="Transposase IS200-like"/>
    <property type="match status" value="1"/>
</dbReference>
<dbReference type="InterPro" id="IPR036515">
    <property type="entry name" value="Transposase_17_sf"/>
</dbReference>
<dbReference type="PANTHER" id="PTHR34322:SF2">
    <property type="entry name" value="TRANSPOSASE IS200-LIKE DOMAIN-CONTAINING PROTEIN"/>
    <property type="match status" value="1"/>
</dbReference>
<proteinExistence type="predicted"/>
<evidence type="ECO:0000313" key="3">
    <source>
        <dbReference type="Proteomes" id="UP001486565"/>
    </source>
</evidence>
<dbReference type="Proteomes" id="UP001486565">
    <property type="component" value="Chromosome"/>
</dbReference>
<dbReference type="PANTHER" id="PTHR34322">
    <property type="entry name" value="TRANSPOSASE, Y1_TNP DOMAIN-CONTAINING"/>
    <property type="match status" value="1"/>
</dbReference>
<gene>
    <name evidence="2" type="ORF">QBE51_13845</name>
</gene>
<accession>A0ABZ2Y5C7</accession>
<reference evidence="2 3" key="1">
    <citation type="submission" date="2023-03" db="EMBL/GenBank/DDBJ databases">
        <title>Novel Species.</title>
        <authorList>
            <person name="Ma S."/>
        </authorList>
    </citation>
    <scope>NUCLEOTIDE SEQUENCE [LARGE SCALE GENOMIC DNA]</scope>
    <source>
        <strain evidence="2 3">LIND6LT2</strain>
    </source>
</reference>
<dbReference type="SMART" id="SM01321">
    <property type="entry name" value="Y1_Tnp"/>
    <property type="match status" value="1"/>
</dbReference>
<dbReference type="NCBIfam" id="NF047646">
    <property type="entry name" value="REP_Tyr_transpos"/>
    <property type="match status" value="1"/>
</dbReference>
<feature type="domain" description="Transposase IS200-like" evidence="1">
    <location>
        <begin position="9"/>
        <end position="123"/>
    </location>
</feature>
<evidence type="ECO:0000259" key="1">
    <source>
        <dbReference type="SMART" id="SM01321"/>
    </source>
</evidence>
<sequence length="282" mass="33627">MGRKCRIEPVGAIYHVIQRGNNKKSIFENEEDKKFFMKLVKKYKEGLGYKIYGFVLMDNHYHFIIQTFHQPLHKIMHRWNSNYSKYYNYKHDGVGHVFQARYKSILVQDERYLLSLLRYIHNNPVRAGIVKNIADYKWSSDVYYRTYIQDGIVDIYLILSMLSLSVENSIKQYREYMAEIVSESKKEYENTMVLGKEAYSIMDRTEEKPNKRKSLEEILNETGAEQEKIILIKKGSKKRELTTYKLQYIKKAQELNYTLQEIGEVIGMNKSGIYNLIQRYKL</sequence>
<dbReference type="Gene3D" id="3.30.70.1290">
    <property type="entry name" value="Transposase IS200-like"/>
    <property type="match status" value="1"/>
</dbReference>
<evidence type="ECO:0000313" key="2">
    <source>
        <dbReference type="EMBL" id="WZL69836.1"/>
    </source>
</evidence>
<name>A0ABZ2Y5C7_9FIRM</name>
<protein>
    <submittedName>
        <fullName evidence="2">Transposase</fullName>
    </submittedName>
</protein>
<dbReference type="InterPro" id="IPR002686">
    <property type="entry name" value="Transposase_17"/>
</dbReference>
<keyword evidence="3" id="KW-1185">Reference proteome</keyword>
<dbReference type="RefSeq" id="WP_341876824.1">
    <property type="nucleotide sequence ID" value="NZ_CP121687.1"/>
</dbReference>
<dbReference type="Pfam" id="PF01797">
    <property type="entry name" value="Y1_Tnp"/>
    <property type="match status" value="1"/>
</dbReference>
<organism evidence="2 3">
    <name type="scientific">Defluviitalea saccharophila</name>
    <dbReference type="NCBI Taxonomy" id="879970"/>
    <lineage>
        <taxon>Bacteria</taxon>
        <taxon>Bacillati</taxon>
        <taxon>Bacillota</taxon>
        <taxon>Clostridia</taxon>
        <taxon>Lachnospirales</taxon>
        <taxon>Defluviitaleaceae</taxon>
        <taxon>Defluviitalea</taxon>
    </lineage>
</organism>
<dbReference type="EMBL" id="CP121687">
    <property type="protein sequence ID" value="WZL69836.1"/>
    <property type="molecule type" value="Genomic_DNA"/>
</dbReference>